<proteinExistence type="predicted"/>
<evidence type="ECO:0000313" key="1">
    <source>
        <dbReference type="EMBL" id="MEN3747602.1"/>
    </source>
</evidence>
<organism evidence="1 2">
    <name type="scientific">Sphingomonas rustica</name>
    <dbReference type="NCBI Taxonomy" id="3103142"/>
    <lineage>
        <taxon>Bacteria</taxon>
        <taxon>Pseudomonadati</taxon>
        <taxon>Pseudomonadota</taxon>
        <taxon>Alphaproteobacteria</taxon>
        <taxon>Sphingomonadales</taxon>
        <taxon>Sphingomonadaceae</taxon>
        <taxon>Sphingomonas</taxon>
    </lineage>
</organism>
<gene>
    <name evidence="1" type="ORF">TPR58_10515</name>
</gene>
<dbReference type="Proteomes" id="UP001427805">
    <property type="component" value="Unassembled WGS sequence"/>
</dbReference>
<keyword evidence="2" id="KW-1185">Reference proteome</keyword>
<comment type="caution">
    <text evidence="1">The sequence shown here is derived from an EMBL/GenBank/DDBJ whole genome shotgun (WGS) entry which is preliminary data.</text>
</comment>
<protein>
    <submittedName>
        <fullName evidence="1">Uncharacterized protein</fullName>
    </submittedName>
</protein>
<name>A0ABV0B7P8_9SPHN</name>
<reference evidence="1 2" key="1">
    <citation type="submission" date="2024-05" db="EMBL/GenBank/DDBJ databases">
        <title>Sphingomonas sp. HF-S3 16S ribosomal RNA gene Genome sequencing and assembly.</title>
        <authorList>
            <person name="Lee H."/>
        </authorList>
    </citation>
    <scope>NUCLEOTIDE SEQUENCE [LARGE SCALE GENOMIC DNA]</scope>
    <source>
        <strain evidence="1 2">HF-S3</strain>
    </source>
</reference>
<accession>A0ABV0B7P8</accession>
<evidence type="ECO:0000313" key="2">
    <source>
        <dbReference type="Proteomes" id="UP001427805"/>
    </source>
</evidence>
<sequence>MDRRQVLIGTGASTVMAGTVGIIPSAQAALVTGTQAVAALQAGTKGSLTLSAGTVELSGTLV</sequence>
<dbReference type="EMBL" id="JBDIZK010000005">
    <property type="protein sequence ID" value="MEN3747602.1"/>
    <property type="molecule type" value="Genomic_DNA"/>
</dbReference>
<dbReference type="RefSeq" id="WP_346246598.1">
    <property type="nucleotide sequence ID" value="NZ_JBDIZK010000005.1"/>
</dbReference>